<reference evidence="2" key="1">
    <citation type="submission" date="2016-11" db="EMBL/GenBank/DDBJ databases">
        <authorList>
            <person name="Jaros S."/>
            <person name="Januszkiewicz K."/>
            <person name="Wedrychowicz H."/>
        </authorList>
    </citation>
    <scope>NUCLEOTIDE SEQUENCE [LARGE SCALE GENOMIC DNA]</scope>
    <source>
        <strain evidence="2">CGMCC 4.3555</strain>
    </source>
</reference>
<dbReference type="AlphaFoldDB" id="A0A9X8QUJ9"/>
<dbReference type="RefSeq" id="WP_143179636.1">
    <property type="nucleotide sequence ID" value="NZ_FRBK01000009.1"/>
</dbReference>
<organism evidence="1 2">
    <name type="scientific">Streptomyces yunnanensis</name>
    <dbReference type="NCBI Taxonomy" id="156453"/>
    <lineage>
        <taxon>Bacteria</taxon>
        <taxon>Bacillati</taxon>
        <taxon>Actinomycetota</taxon>
        <taxon>Actinomycetes</taxon>
        <taxon>Kitasatosporales</taxon>
        <taxon>Streptomycetaceae</taxon>
        <taxon>Streptomyces</taxon>
    </lineage>
</organism>
<accession>A0A9X8QUJ9</accession>
<protein>
    <submittedName>
        <fullName evidence="1">Uncharacterized protein</fullName>
    </submittedName>
</protein>
<evidence type="ECO:0000313" key="2">
    <source>
        <dbReference type="Proteomes" id="UP000184388"/>
    </source>
</evidence>
<dbReference type="Proteomes" id="UP000184388">
    <property type="component" value="Unassembled WGS sequence"/>
</dbReference>
<dbReference type="EMBL" id="FRBK01000009">
    <property type="protein sequence ID" value="SHM22719.1"/>
    <property type="molecule type" value="Genomic_DNA"/>
</dbReference>
<sequence>MAPFAVTPLDAPRANAARAQTIAVTTALIAPVMPPIVNPPAVIPRADTARADTARADATRAEPITVVTALIAPIVPPTVNPLPITPRTNGPRAKTVIITATAPRVTPIVPSIAAVVTARPHGPALRVTLGRASERGCHHDGERRSGKRTAYVRMHRVFSWSAGNRARDVYLCTPDFTQARPLPTPSAGKVAPSVALCRGQGAQDNPPEGRQRIFLPRIAAVLVSFVRNSRCYAGTGSSAR</sequence>
<proteinExistence type="predicted"/>
<comment type="caution">
    <text evidence="1">The sequence shown here is derived from an EMBL/GenBank/DDBJ whole genome shotgun (WGS) entry which is preliminary data.</text>
</comment>
<evidence type="ECO:0000313" key="1">
    <source>
        <dbReference type="EMBL" id="SHM22719.1"/>
    </source>
</evidence>
<name>A0A9X8QUJ9_9ACTN</name>
<gene>
    <name evidence="1" type="ORF">SAMN05216268_109175</name>
</gene>